<feature type="region of interest" description="Disordered" evidence="1">
    <location>
        <begin position="1082"/>
        <end position="1109"/>
    </location>
</feature>
<sequence>MESEFPKTTCSLWDKNSTGRSTFIHLSYYRKPKVCVPEKVLKLIQHQCENYGQTTYILVGSLVVEEDGEGVQFQVDRLDTRKQIPPDGAGLAPGDVLIPLDVTNNKAKERCGSVEDYSTALNRLQERCCSKSSIDLSSFMLLRGWGSFYSNAVTYVAHLDFDMVTVETVFKATPINPVPIVLTALSKNLAGPMSLSHMQGTPKTGFLTMDHTRKLLLVLESDPKTATLPIVGIWVSGTEYVQHPFVWAACLRYIHSTHLEDRVCMPPSEFLLVLYTPMHSRPEFFQCCSASGNSNFQFQLCTGHDVGNMTKSLSSRSDNFAEVELETVNSGAKIEMFDAARVKHGLLQSMQVRRESGGGGSVPDDIEPRAAPTPHMEKVPCFTPMVPDVSILWTEPSEVPQFPPASLPARPHLPFSSSSTPHLPYDNRSVTQHLQQMYTPVPSSSSYAQFQQSMTPAASVVSYGPPTTLNHGIVYHRKTEGPSPVQNIVSQRHQSSRSLQYQGHPGYVQQPGARQNGMFPNQQMPAVAHQPPVPSQSMTPLVASAPQFSATPSAQPYQGVGLGVHMAPHQGAYPTYTRPPSHPQPSFMSSAQRPGVPVQSAPLQAGPTMQPGVRIPGSQAVVQPSQSVQWNPQPGGILKTPSGQFQTGAMLQMPRTPVDAQGGGRNGHAVVQQSGHGQTSNGIFTPAPVQQQMSLPHQPVLAVSSLPSNLVPATGRSHGQYSGNTGIPVSMNKDSNPPMTFLKTVVEETSSSSSSSSNSKLSQGSVSGNRNLQASATTHNGSHSSGSSTSRISDDDSGLSITPDRMNPSPHGQALPMLSIASAPASSIGASASALCPTPSGLQASTASLETSMNSVKWDQVPPEIRMLLIQQNEQLKLLQQQISLLMHNQSQQLSASQSTARSHPDNITTSTQLSADASVGSQHNSKRCSVGINTSFMDSTGQTQQDGSTLRECRDVQTSPQKFTTVHPDFVASPVLMDPSSQPEEFSGPKSNGNTPAEIRNHGSVPVNSTRYEDVRSNNSENVVSNLEVHSARTPSSHTSSSGEEETDHRDLVSAAESIPVYDHTMNTVVSDLVVDMPDYSSTMDSKSQSQFDRSPTSVSDYYNNGQDDSYSTLAEDATDPKQYYSQLMNNIQMFLTGDGSQDAEASENVPLSDTTVQSSPCKASGNNDSTFVPQVNYISMLLGCSSDTGQSMEINAMAMKYLNDEQLTQMAKLRQGCPKNSQQSDYTEKILQRVIGHSKSSASAPDVSVLGISPNDMTMGTRKYMEKHGLLGGENDTFIGSKEPSFFDHTLRLKTDFSMAASACRDTDVSASGWQSSNDGDVDASSRLSLHSSPVKSPVCKEILRTRGNRPLGSPSTDGEGSPLANEKWLPDSLKASVQHKDLGASPVLPAPKHYNPNECNKENALKNGKGRVTKTKTCVKDFPVVNTDSVTTTSTEDQEEENLLDIEKLKQLPKLL</sequence>
<name>A0ABM0JQK8_APLCA</name>
<dbReference type="PANTHER" id="PTHR15128">
    <property type="entry name" value="TAL1 SCL INTERRUPTING LOCUS"/>
    <property type="match status" value="1"/>
</dbReference>
<feature type="compositionally biased region" description="Polar residues" evidence="1">
    <location>
        <begin position="914"/>
        <end position="924"/>
    </location>
</feature>
<feature type="compositionally biased region" description="Polar residues" evidence="1">
    <location>
        <begin position="1328"/>
        <end position="1337"/>
    </location>
</feature>
<feature type="compositionally biased region" description="Polar residues" evidence="1">
    <location>
        <begin position="1311"/>
        <end position="1321"/>
    </location>
</feature>
<feature type="domain" description="STIL N-terminal" evidence="2">
    <location>
        <begin position="12"/>
        <end position="341"/>
    </location>
</feature>
<feature type="region of interest" description="Disordered" evidence="1">
    <location>
        <begin position="1310"/>
        <end position="1369"/>
    </location>
</feature>
<dbReference type="RefSeq" id="XP_005099234.1">
    <property type="nucleotide sequence ID" value="XM_005099177.3"/>
</dbReference>
<feature type="compositionally biased region" description="Polar residues" evidence="1">
    <location>
        <begin position="717"/>
        <end position="738"/>
    </location>
</feature>
<organism evidence="3 4">
    <name type="scientific">Aplysia californica</name>
    <name type="common">California sea hare</name>
    <dbReference type="NCBI Taxonomy" id="6500"/>
    <lineage>
        <taxon>Eukaryota</taxon>
        <taxon>Metazoa</taxon>
        <taxon>Spiralia</taxon>
        <taxon>Lophotrochozoa</taxon>
        <taxon>Mollusca</taxon>
        <taxon>Gastropoda</taxon>
        <taxon>Heterobranchia</taxon>
        <taxon>Euthyneura</taxon>
        <taxon>Tectipleura</taxon>
        <taxon>Aplysiida</taxon>
        <taxon>Aplysioidea</taxon>
        <taxon>Aplysiidae</taxon>
        <taxon>Aplysia</taxon>
    </lineage>
</organism>
<dbReference type="InterPro" id="IPR026123">
    <property type="entry name" value="STIL"/>
</dbReference>
<dbReference type="InterPro" id="IPR057731">
    <property type="entry name" value="STIL_N"/>
</dbReference>
<feature type="compositionally biased region" description="Low complexity" evidence="1">
    <location>
        <begin position="775"/>
        <end position="791"/>
    </location>
</feature>
<dbReference type="PANTHER" id="PTHR15128:SF0">
    <property type="entry name" value="SCL-INTERRUPTING LOCUS PROTEIN"/>
    <property type="match status" value="1"/>
</dbReference>
<evidence type="ECO:0000256" key="1">
    <source>
        <dbReference type="SAM" id="MobiDB-lite"/>
    </source>
</evidence>
<feature type="compositionally biased region" description="Polar residues" evidence="1">
    <location>
        <begin position="980"/>
        <end position="996"/>
    </location>
</feature>
<feature type="region of interest" description="Disordered" evidence="1">
    <location>
        <begin position="578"/>
        <end position="598"/>
    </location>
</feature>
<proteinExistence type="predicted"/>
<reference evidence="4" key="1">
    <citation type="submission" date="2025-08" db="UniProtKB">
        <authorList>
            <consortium name="RefSeq"/>
        </authorList>
    </citation>
    <scope>IDENTIFICATION</scope>
</reference>
<dbReference type="GeneID" id="101852246"/>
<dbReference type="Proteomes" id="UP000694888">
    <property type="component" value="Unplaced"/>
</dbReference>
<feature type="region of interest" description="Disordered" evidence="1">
    <location>
        <begin position="711"/>
        <end position="815"/>
    </location>
</feature>
<feature type="compositionally biased region" description="Polar residues" evidence="1">
    <location>
        <begin position="671"/>
        <end position="685"/>
    </location>
</feature>
<protein>
    <submittedName>
        <fullName evidence="4">SCL-interrupting locus protein</fullName>
    </submittedName>
</protein>
<feature type="region of interest" description="Disordered" evidence="1">
    <location>
        <begin position="353"/>
        <end position="378"/>
    </location>
</feature>
<evidence type="ECO:0000259" key="2">
    <source>
        <dbReference type="Pfam" id="PF15253"/>
    </source>
</evidence>
<feature type="region of interest" description="Disordered" evidence="1">
    <location>
        <begin position="914"/>
        <end position="962"/>
    </location>
</feature>
<keyword evidence="3" id="KW-1185">Reference proteome</keyword>
<evidence type="ECO:0000313" key="3">
    <source>
        <dbReference type="Proteomes" id="UP000694888"/>
    </source>
</evidence>
<feature type="compositionally biased region" description="Polar residues" evidence="1">
    <location>
        <begin position="932"/>
        <end position="949"/>
    </location>
</feature>
<evidence type="ECO:0000313" key="4">
    <source>
        <dbReference type="RefSeq" id="XP_005099234.1"/>
    </source>
</evidence>
<feature type="region of interest" description="Disordered" evidence="1">
    <location>
        <begin position="659"/>
        <end position="685"/>
    </location>
</feature>
<feature type="compositionally biased region" description="Low complexity" evidence="1">
    <location>
        <begin position="750"/>
        <end position="767"/>
    </location>
</feature>
<dbReference type="Pfam" id="PF15253">
    <property type="entry name" value="STIL_N"/>
    <property type="match status" value="1"/>
</dbReference>
<gene>
    <name evidence="4" type="primary">LOC101852246</name>
</gene>
<feature type="region of interest" description="Disordered" evidence="1">
    <location>
        <begin position="976"/>
        <end position="1052"/>
    </location>
</feature>
<feature type="compositionally biased region" description="Low complexity" evidence="1">
    <location>
        <begin position="1018"/>
        <end position="1043"/>
    </location>
</feature>
<accession>A0ABM0JQK8</accession>